<accession>A0A6P7F6U9</accession>
<organism evidence="8">
    <name type="scientific">Diabrotica virgifera virgifera</name>
    <name type="common">western corn rootworm</name>
    <dbReference type="NCBI Taxonomy" id="50390"/>
    <lineage>
        <taxon>Eukaryota</taxon>
        <taxon>Metazoa</taxon>
        <taxon>Ecdysozoa</taxon>
        <taxon>Arthropoda</taxon>
        <taxon>Hexapoda</taxon>
        <taxon>Insecta</taxon>
        <taxon>Pterygota</taxon>
        <taxon>Neoptera</taxon>
        <taxon>Endopterygota</taxon>
        <taxon>Coleoptera</taxon>
        <taxon>Polyphaga</taxon>
        <taxon>Cucujiformia</taxon>
        <taxon>Chrysomeloidea</taxon>
        <taxon>Chrysomelidae</taxon>
        <taxon>Galerucinae</taxon>
        <taxon>Diabroticina</taxon>
        <taxon>Diabroticites</taxon>
        <taxon>Diabrotica</taxon>
    </lineage>
</organism>
<dbReference type="AlphaFoldDB" id="A0A6P7F6U9"/>
<dbReference type="RefSeq" id="XP_028131509.1">
    <property type="nucleotide sequence ID" value="XM_028275708.1"/>
</dbReference>
<keyword evidence="3" id="KW-0805">Transcription regulation</keyword>
<keyword evidence="4" id="KW-0804">Transcription</keyword>
<evidence type="ECO:0000256" key="4">
    <source>
        <dbReference type="ARBA" id="ARBA00023163"/>
    </source>
</evidence>
<protein>
    <submittedName>
        <fullName evidence="8">Transcriptional adapter 1-like</fullName>
    </submittedName>
</protein>
<proteinExistence type="inferred from homology"/>
<dbReference type="CDD" id="cd22934">
    <property type="entry name" value="HFD_TADA1"/>
    <property type="match status" value="1"/>
</dbReference>
<evidence type="ECO:0000313" key="8">
    <source>
        <dbReference type="RefSeq" id="XP_028131509.1"/>
    </source>
</evidence>
<dbReference type="EnsemblMetazoa" id="XM_028275708.2">
    <property type="protein sequence ID" value="XP_028131509.1"/>
    <property type="gene ID" value="LOC114327175"/>
</dbReference>
<evidence type="ECO:0000313" key="6">
    <source>
        <dbReference type="EnsemblMetazoa" id="XP_028131509.1"/>
    </source>
</evidence>
<keyword evidence="5" id="KW-0539">Nucleus</keyword>
<dbReference type="GO" id="GO:0000124">
    <property type="term" value="C:SAGA complex"/>
    <property type="evidence" value="ECO:0007669"/>
    <property type="project" value="TreeGrafter"/>
</dbReference>
<dbReference type="GeneID" id="114327175"/>
<reference evidence="6" key="2">
    <citation type="submission" date="2025-05" db="UniProtKB">
        <authorList>
            <consortium name="EnsemblMetazoa"/>
        </authorList>
    </citation>
    <scope>IDENTIFICATION</scope>
</reference>
<dbReference type="PANTHER" id="PTHR21277">
    <property type="entry name" value="TRANSCRIPTIONAL ADAPTER 1"/>
    <property type="match status" value="1"/>
</dbReference>
<reference evidence="8" key="1">
    <citation type="submission" date="2025-04" db="UniProtKB">
        <authorList>
            <consortium name="RefSeq"/>
        </authorList>
    </citation>
    <scope>IDENTIFICATION</scope>
    <source>
        <tissue evidence="8">Whole insect</tissue>
    </source>
</reference>
<evidence type="ECO:0000313" key="7">
    <source>
        <dbReference type="Proteomes" id="UP001652700"/>
    </source>
</evidence>
<dbReference type="InterPro" id="IPR024738">
    <property type="entry name" value="Hfi1/Tada1"/>
</dbReference>
<dbReference type="OrthoDB" id="10264870at2759"/>
<dbReference type="GO" id="GO:0006357">
    <property type="term" value="P:regulation of transcription by RNA polymerase II"/>
    <property type="evidence" value="ECO:0007669"/>
    <property type="project" value="TreeGrafter"/>
</dbReference>
<sequence length="289" mass="32740">MALSDLNEARNDLEACLTEDMKKEYFALLRKWFLFSSPITKEHFDSEARKILITTEQIRCHNYFILAILAKCSSNNKPKHTRSSNEKGGFENIKYSDYLQPLSPTNVAPSEFENRSAAAELFLPDSNFVGCKVAIVAWENGMKGASDKVTDLMVHACQVFVKNIITAMISRKKGYKIRDNKLQFGFNFPIPDPFIRNSNNIIDDTLECKVEVVEDEAMFKPKCKLSLESAEQKTAFAYSCAKKPCLDNSLTVKLLYDTIRNNPNILGLHSISSINTFKLSLQTFEESSD</sequence>
<evidence type="ECO:0000256" key="2">
    <source>
        <dbReference type="ARBA" id="ARBA00010314"/>
    </source>
</evidence>
<dbReference type="InParanoid" id="A0A6P7F6U9"/>
<comment type="subcellular location">
    <subcellularLocation>
        <location evidence="1">Nucleus</location>
    </subcellularLocation>
</comment>
<dbReference type="Proteomes" id="UP001652700">
    <property type="component" value="Unplaced"/>
</dbReference>
<keyword evidence="7" id="KW-1185">Reference proteome</keyword>
<dbReference type="GO" id="GO:0003713">
    <property type="term" value="F:transcription coactivator activity"/>
    <property type="evidence" value="ECO:0007669"/>
    <property type="project" value="TreeGrafter"/>
</dbReference>
<dbReference type="KEGG" id="dvv:114327175"/>
<dbReference type="PANTHER" id="PTHR21277:SF5">
    <property type="entry name" value="TRANSCRIPTIONAL ADAPTER 1"/>
    <property type="match status" value="1"/>
</dbReference>
<dbReference type="FunCoup" id="A0A6P7F6U9">
    <property type="interactions" value="1261"/>
</dbReference>
<name>A0A6P7F6U9_DIAVI</name>
<evidence type="ECO:0000256" key="3">
    <source>
        <dbReference type="ARBA" id="ARBA00023015"/>
    </source>
</evidence>
<evidence type="ECO:0000256" key="5">
    <source>
        <dbReference type="ARBA" id="ARBA00023242"/>
    </source>
</evidence>
<gene>
    <name evidence="8" type="primary">LOC114327175</name>
</gene>
<dbReference type="GO" id="GO:0005634">
    <property type="term" value="C:nucleus"/>
    <property type="evidence" value="ECO:0007669"/>
    <property type="project" value="UniProtKB-SubCell"/>
</dbReference>
<evidence type="ECO:0000256" key="1">
    <source>
        <dbReference type="ARBA" id="ARBA00004123"/>
    </source>
</evidence>
<comment type="similarity">
    <text evidence="2">Belongs to the TADA1 family.</text>
</comment>